<dbReference type="GO" id="GO:0006886">
    <property type="term" value="P:intracellular protein transport"/>
    <property type="evidence" value="ECO:0007669"/>
    <property type="project" value="TreeGrafter"/>
</dbReference>
<keyword evidence="2" id="KW-0532">Neurotransmitter transport</keyword>
<dbReference type="WBParaSite" id="SPAL_0000185000.1">
    <property type="protein sequence ID" value="SPAL_0000185000.1"/>
    <property type="gene ID" value="SPAL_0000185000"/>
</dbReference>
<dbReference type="Gene3D" id="1.20.5.110">
    <property type="match status" value="1"/>
</dbReference>
<proteinExistence type="inferred from homology"/>
<dbReference type="STRING" id="174720.A0A0N5B719"/>
<dbReference type="Gene3D" id="1.20.58.70">
    <property type="match status" value="1"/>
</dbReference>
<dbReference type="GO" id="GO:0006906">
    <property type="term" value="P:vesicle fusion"/>
    <property type="evidence" value="ECO:0007669"/>
    <property type="project" value="TreeGrafter"/>
</dbReference>
<evidence type="ECO:0000256" key="3">
    <source>
        <dbReference type="SAM" id="Phobius"/>
    </source>
</evidence>
<protein>
    <submittedName>
        <fullName evidence="6">t-SNARE coiled-coil homology domain-containing protein</fullName>
    </submittedName>
</protein>
<dbReference type="GO" id="GO:0048278">
    <property type="term" value="P:vesicle docking"/>
    <property type="evidence" value="ECO:0007669"/>
    <property type="project" value="TreeGrafter"/>
</dbReference>
<dbReference type="GO" id="GO:0012505">
    <property type="term" value="C:endomembrane system"/>
    <property type="evidence" value="ECO:0007669"/>
    <property type="project" value="TreeGrafter"/>
</dbReference>
<dbReference type="InterPro" id="IPR045242">
    <property type="entry name" value="Syntaxin"/>
</dbReference>
<evidence type="ECO:0000313" key="5">
    <source>
        <dbReference type="Proteomes" id="UP000046392"/>
    </source>
</evidence>
<dbReference type="SMART" id="SM00397">
    <property type="entry name" value="t_SNARE"/>
    <property type="match status" value="1"/>
</dbReference>
<dbReference type="PROSITE" id="PS50192">
    <property type="entry name" value="T_SNARE"/>
    <property type="match status" value="1"/>
</dbReference>
<keyword evidence="3" id="KW-1133">Transmembrane helix</keyword>
<keyword evidence="5" id="KW-1185">Reference proteome</keyword>
<keyword evidence="3" id="KW-0812">Transmembrane</keyword>
<dbReference type="PANTHER" id="PTHR19957">
    <property type="entry name" value="SYNTAXIN"/>
    <property type="match status" value="1"/>
</dbReference>
<comment type="similarity">
    <text evidence="1">Belongs to the syntaxin family.</text>
</comment>
<sequence>MVKNRLPEFNEYSFNLRAPSVIETPKSSRYLINDNRNNELNKMFTSIATIRNYMLRMETILEIVPEKQSEILLKPGINENINATLNTLNEEFKDLTKVCMDQIKLWNKEIKNIPNNNLTAIQRIKKNQIISLNIKMENLLSRYNNYQMTYRDKVIKKMTAYYKSLNSMITEDEIEEFIITGNLNKLSELAILGKNNKEEVLDNIRNRNEHINKLEKNICQLHDLYHDLMILTELQGDKVDYISKEVEKTSCDVEKANENLISLKKKKINSIKVSKFILIIYFLVLHNFLWYWNVNYFIFNGICNKTF</sequence>
<feature type="transmembrane region" description="Helical" evidence="3">
    <location>
        <begin position="273"/>
        <end position="292"/>
    </location>
</feature>
<keyword evidence="3" id="KW-0472">Membrane</keyword>
<dbReference type="GO" id="GO:0006836">
    <property type="term" value="P:neurotransmitter transport"/>
    <property type="evidence" value="ECO:0007669"/>
    <property type="project" value="UniProtKB-KW"/>
</dbReference>
<dbReference type="AlphaFoldDB" id="A0A0N5B719"/>
<evidence type="ECO:0000313" key="6">
    <source>
        <dbReference type="WBParaSite" id="SPAL_0000185000.1"/>
    </source>
</evidence>
<dbReference type="InterPro" id="IPR006011">
    <property type="entry name" value="Syntaxin_N"/>
</dbReference>
<evidence type="ECO:0000256" key="2">
    <source>
        <dbReference type="ARBA" id="ARBA00022775"/>
    </source>
</evidence>
<evidence type="ECO:0000256" key="1">
    <source>
        <dbReference type="ARBA" id="ARBA00009063"/>
    </source>
</evidence>
<dbReference type="GO" id="GO:0000149">
    <property type="term" value="F:SNARE binding"/>
    <property type="evidence" value="ECO:0007669"/>
    <property type="project" value="TreeGrafter"/>
</dbReference>
<feature type="domain" description="T-SNARE coiled-coil homology" evidence="4">
    <location>
        <begin position="201"/>
        <end position="263"/>
    </location>
</feature>
<dbReference type="Pfam" id="PF00804">
    <property type="entry name" value="Syntaxin"/>
    <property type="match status" value="1"/>
</dbReference>
<accession>A0A0N5B719</accession>
<dbReference type="SUPFAM" id="SSF47661">
    <property type="entry name" value="t-snare proteins"/>
    <property type="match status" value="1"/>
</dbReference>
<dbReference type="InterPro" id="IPR000727">
    <property type="entry name" value="T_SNARE_dom"/>
</dbReference>
<evidence type="ECO:0000259" key="4">
    <source>
        <dbReference type="PROSITE" id="PS50192"/>
    </source>
</evidence>
<name>A0A0N5B719_STREA</name>
<dbReference type="Proteomes" id="UP000046392">
    <property type="component" value="Unplaced"/>
</dbReference>
<reference evidence="6" key="1">
    <citation type="submission" date="2017-02" db="UniProtKB">
        <authorList>
            <consortium name="WormBaseParasite"/>
        </authorList>
    </citation>
    <scope>IDENTIFICATION</scope>
</reference>
<organism evidence="5 6">
    <name type="scientific">Strongyloides papillosus</name>
    <name type="common">Intestinal threadworm</name>
    <dbReference type="NCBI Taxonomy" id="174720"/>
    <lineage>
        <taxon>Eukaryota</taxon>
        <taxon>Metazoa</taxon>
        <taxon>Ecdysozoa</taxon>
        <taxon>Nematoda</taxon>
        <taxon>Chromadorea</taxon>
        <taxon>Rhabditida</taxon>
        <taxon>Tylenchina</taxon>
        <taxon>Panagrolaimomorpha</taxon>
        <taxon>Strongyloidoidea</taxon>
        <taxon>Strongyloididae</taxon>
        <taxon>Strongyloides</taxon>
    </lineage>
</organism>
<dbReference type="GO" id="GO:0031201">
    <property type="term" value="C:SNARE complex"/>
    <property type="evidence" value="ECO:0007669"/>
    <property type="project" value="TreeGrafter"/>
</dbReference>
<dbReference type="GO" id="GO:0005484">
    <property type="term" value="F:SNAP receptor activity"/>
    <property type="evidence" value="ECO:0007669"/>
    <property type="project" value="TreeGrafter"/>
</dbReference>
<keyword evidence="2" id="KW-0813">Transport</keyword>
<dbReference type="InterPro" id="IPR010989">
    <property type="entry name" value="SNARE"/>
</dbReference>